<dbReference type="InterPro" id="IPR001611">
    <property type="entry name" value="Leu-rich_rpt"/>
</dbReference>
<accession>T1GQ24</accession>
<dbReference type="Pfam" id="PF13516">
    <property type="entry name" value="LRR_6"/>
    <property type="match status" value="1"/>
</dbReference>
<name>T1GQ24_MEGSC</name>
<dbReference type="InterPro" id="IPR032675">
    <property type="entry name" value="LRR_dom_sf"/>
</dbReference>
<protein>
    <submittedName>
        <fullName evidence="4">Uncharacterized protein</fullName>
    </submittedName>
</protein>
<keyword evidence="3" id="KW-0472">Membrane</keyword>
<evidence type="ECO:0000313" key="5">
    <source>
        <dbReference type="Proteomes" id="UP000015102"/>
    </source>
</evidence>
<reference evidence="5" key="1">
    <citation type="submission" date="2013-02" db="EMBL/GenBank/DDBJ databases">
        <authorList>
            <person name="Hughes D."/>
        </authorList>
    </citation>
    <scope>NUCLEOTIDE SEQUENCE</scope>
    <source>
        <strain>Durham</strain>
        <strain evidence="5">NC isolate 2 -- Noor lab</strain>
    </source>
</reference>
<evidence type="ECO:0000313" key="4">
    <source>
        <dbReference type="EnsemblMetazoa" id="MESCA005722-PA"/>
    </source>
</evidence>
<evidence type="ECO:0000256" key="3">
    <source>
        <dbReference type="SAM" id="Phobius"/>
    </source>
</evidence>
<dbReference type="EnsemblMetazoa" id="MESCA005722-RA">
    <property type="protein sequence ID" value="MESCA005722-PA"/>
    <property type="gene ID" value="MESCA005722"/>
</dbReference>
<sequence>MLYDENKNFCTISNFVAESDQTVHFVNNVNKHNVKYMKCYDSKARYIPYKLFENFPNLQSLDISNSYIEDISRNSFAAADNLLYLNMSLNRIKLLGPSAFSGAAKTLKIELAANEISEISANAFNGLEDMDKLVLSGNLIKKLDKVVFSENVNLNHIYLDHNLLEEIHPDLFNYCKHLRIVDLSNNRIKALKPNTFEGNFVLEGLFLASNLLESFNLTNLLVLNAVKNVRANNNEIEYLSIRNYENFETMSLANNRISDITNITKLNNLISLDLSSNKVGPTINLKTFYNLTNLRELRLRNISLPGIQFGMFSKQTKLTVFDISLNKLRDLNLDMLAPYMTTVKQFYIDGNSLTEIKGRTTFYHAFPYLYSIGLSKNKFNCTYLHHIITPPFLSPNVELHIEPIDSDIEKTHIRDITCEHNLEDDQDYDDVIGDTSKPKPQHHFSEFSENERNILLSKIHDQQEVLNSHLLWMKITLLSIVIAFMCFMAFKSTDYNRRLWRSVQHQNHVGDSSVVFRSTTTVNTTGEA</sequence>
<dbReference type="Pfam" id="PF13855">
    <property type="entry name" value="LRR_8"/>
    <property type="match status" value="2"/>
</dbReference>
<keyword evidence="3" id="KW-1133">Transmembrane helix</keyword>
<dbReference type="PANTHER" id="PTHR24366:SF96">
    <property type="entry name" value="LEUCINE RICH REPEAT CONTAINING 53"/>
    <property type="match status" value="1"/>
</dbReference>
<keyword evidence="3" id="KW-0812">Transmembrane</keyword>
<dbReference type="EMBL" id="CAQQ02196845">
    <property type="status" value="NOT_ANNOTATED_CDS"/>
    <property type="molecule type" value="Genomic_DNA"/>
</dbReference>
<proteinExistence type="predicted"/>
<dbReference type="SMART" id="SM00369">
    <property type="entry name" value="LRR_TYP"/>
    <property type="match status" value="7"/>
</dbReference>
<dbReference type="STRING" id="36166.T1GQ24"/>
<evidence type="ECO:0000256" key="1">
    <source>
        <dbReference type="ARBA" id="ARBA00022614"/>
    </source>
</evidence>
<dbReference type="SUPFAM" id="SSF52058">
    <property type="entry name" value="L domain-like"/>
    <property type="match status" value="1"/>
</dbReference>
<keyword evidence="1" id="KW-0433">Leucine-rich repeat</keyword>
<dbReference type="AlphaFoldDB" id="T1GQ24"/>
<dbReference type="OMA" id="RSSIVFH"/>
<feature type="transmembrane region" description="Helical" evidence="3">
    <location>
        <begin position="470"/>
        <end position="490"/>
    </location>
</feature>
<dbReference type="InterPro" id="IPR003591">
    <property type="entry name" value="Leu-rich_rpt_typical-subtyp"/>
</dbReference>
<keyword evidence="2" id="KW-0677">Repeat</keyword>
<organism evidence="4 5">
    <name type="scientific">Megaselia scalaris</name>
    <name type="common">Humpbacked fly</name>
    <name type="synonym">Phora scalaris</name>
    <dbReference type="NCBI Taxonomy" id="36166"/>
    <lineage>
        <taxon>Eukaryota</taxon>
        <taxon>Metazoa</taxon>
        <taxon>Ecdysozoa</taxon>
        <taxon>Arthropoda</taxon>
        <taxon>Hexapoda</taxon>
        <taxon>Insecta</taxon>
        <taxon>Pterygota</taxon>
        <taxon>Neoptera</taxon>
        <taxon>Endopterygota</taxon>
        <taxon>Diptera</taxon>
        <taxon>Brachycera</taxon>
        <taxon>Muscomorpha</taxon>
        <taxon>Platypezoidea</taxon>
        <taxon>Phoridae</taxon>
        <taxon>Megaseliini</taxon>
        <taxon>Megaselia</taxon>
    </lineage>
</organism>
<evidence type="ECO:0000256" key="2">
    <source>
        <dbReference type="ARBA" id="ARBA00022737"/>
    </source>
</evidence>
<dbReference type="PANTHER" id="PTHR24366">
    <property type="entry name" value="IG(IMMUNOGLOBULIN) AND LRR(LEUCINE RICH REPEAT) DOMAINS"/>
    <property type="match status" value="1"/>
</dbReference>
<dbReference type="Gene3D" id="3.80.10.10">
    <property type="entry name" value="Ribonuclease Inhibitor"/>
    <property type="match status" value="2"/>
</dbReference>
<dbReference type="HOGENOM" id="CLU_034326_0_0_1"/>
<reference evidence="4" key="2">
    <citation type="submission" date="2015-06" db="UniProtKB">
        <authorList>
            <consortium name="EnsemblMetazoa"/>
        </authorList>
    </citation>
    <scope>IDENTIFICATION</scope>
</reference>
<dbReference type="PROSITE" id="PS51450">
    <property type="entry name" value="LRR"/>
    <property type="match status" value="1"/>
</dbReference>
<keyword evidence="5" id="KW-1185">Reference proteome</keyword>
<dbReference type="Proteomes" id="UP000015102">
    <property type="component" value="Unassembled WGS sequence"/>
</dbReference>